<gene>
    <name evidence="1" type="ORF">GALL_118000</name>
</gene>
<dbReference type="AlphaFoldDB" id="A0A1J5SDK4"/>
<proteinExistence type="predicted"/>
<dbReference type="EMBL" id="MLJW01000046">
    <property type="protein sequence ID" value="OIR06003.1"/>
    <property type="molecule type" value="Genomic_DNA"/>
</dbReference>
<sequence length="226" mass="25770">MEMPRLQRTIAEIGHLAGWYGYLPKDHTDSTAQIIAWAEELEEKWLSYQNENWKETVVAFARGKMFNEVNRKNASFGNTNPAGIDAVVNRSRQGLTMVDMPNPFFYCAGACRSPVSFLSYDLCVNDVAGVEIKACRSEVEDGVIIAVEDNDNPEFFELSMYIRDDEDPFARKMHIVNLHPESYDIAVEYASRLRDFVQSSQLFGLDPVALMDGYKFSRESTQRSRP</sequence>
<name>A0A1J5SDK4_9ZZZZ</name>
<reference evidence="1" key="1">
    <citation type="submission" date="2016-10" db="EMBL/GenBank/DDBJ databases">
        <title>Sequence of Gallionella enrichment culture.</title>
        <authorList>
            <person name="Poehlein A."/>
            <person name="Muehling M."/>
            <person name="Daniel R."/>
        </authorList>
    </citation>
    <scope>NUCLEOTIDE SEQUENCE</scope>
</reference>
<accession>A0A1J5SDK4</accession>
<comment type="caution">
    <text evidence="1">The sequence shown here is derived from an EMBL/GenBank/DDBJ whole genome shotgun (WGS) entry which is preliminary data.</text>
</comment>
<protein>
    <submittedName>
        <fullName evidence="1">Uncharacterized protein</fullName>
    </submittedName>
</protein>
<evidence type="ECO:0000313" key="1">
    <source>
        <dbReference type="EMBL" id="OIR06003.1"/>
    </source>
</evidence>
<organism evidence="1">
    <name type="scientific">mine drainage metagenome</name>
    <dbReference type="NCBI Taxonomy" id="410659"/>
    <lineage>
        <taxon>unclassified sequences</taxon>
        <taxon>metagenomes</taxon>
        <taxon>ecological metagenomes</taxon>
    </lineage>
</organism>